<organism evidence="2 3">
    <name type="scientific">Plectosphaerella plurivora</name>
    <dbReference type="NCBI Taxonomy" id="936078"/>
    <lineage>
        <taxon>Eukaryota</taxon>
        <taxon>Fungi</taxon>
        <taxon>Dikarya</taxon>
        <taxon>Ascomycota</taxon>
        <taxon>Pezizomycotina</taxon>
        <taxon>Sordariomycetes</taxon>
        <taxon>Hypocreomycetidae</taxon>
        <taxon>Glomerellales</taxon>
        <taxon>Plectosphaerellaceae</taxon>
        <taxon>Plectosphaerella</taxon>
    </lineage>
</organism>
<feature type="compositionally biased region" description="Acidic residues" evidence="1">
    <location>
        <begin position="1"/>
        <end position="13"/>
    </location>
</feature>
<dbReference type="EMBL" id="JAGSXJ010000016">
    <property type="protein sequence ID" value="KAH6685026.1"/>
    <property type="molecule type" value="Genomic_DNA"/>
</dbReference>
<evidence type="ECO:0000313" key="2">
    <source>
        <dbReference type="EMBL" id="KAH6685026.1"/>
    </source>
</evidence>
<sequence length="260" mass="29460">MLDPVIEEEEGYENEQRNGLEQTTLEAEDPSKSIPFADRERAELIELTVIDSSAGTIHEQADLVRRPSIAPPPDPKRLSEEALLHALHNIRIEEEEELSFRRKSLHIVEIPATVLPPPQREAADKPRVPDTEAQSIADEKTPEVVAPYAGCSVYQLACSRERLRDMEQQLQNAVCMMQDTVELVARRLRESKKDGSGEEGAENVVDSMRDQLNRLVGAHERVSLEHGLVAREMEARPGNLWEEMARRIDFHANKPETHRV</sequence>
<dbReference type="Proteomes" id="UP000770015">
    <property type="component" value="Unassembled WGS sequence"/>
</dbReference>
<gene>
    <name evidence="2" type="ORF">F5X68DRAFT_233456</name>
</gene>
<keyword evidence="3" id="KW-1185">Reference proteome</keyword>
<reference evidence="2" key="1">
    <citation type="journal article" date="2021" name="Nat. Commun.">
        <title>Genetic determinants of endophytism in the Arabidopsis root mycobiome.</title>
        <authorList>
            <person name="Mesny F."/>
            <person name="Miyauchi S."/>
            <person name="Thiergart T."/>
            <person name="Pickel B."/>
            <person name="Atanasova L."/>
            <person name="Karlsson M."/>
            <person name="Huettel B."/>
            <person name="Barry K.W."/>
            <person name="Haridas S."/>
            <person name="Chen C."/>
            <person name="Bauer D."/>
            <person name="Andreopoulos W."/>
            <person name="Pangilinan J."/>
            <person name="LaButti K."/>
            <person name="Riley R."/>
            <person name="Lipzen A."/>
            <person name="Clum A."/>
            <person name="Drula E."/>
            <person name="Henrissat B."/>
            <person name="Kohler A."/>
            <person name="Grigoriev I.V."/>
            <person name="Martin F.M."/>
            <person name="Hacquard S."/>
        </authorList>
    </citation>
    <scope>NUCLEOTIDE SEQUENCE</scope>
    <source>
        <strain evidence="2">MPI-SDFR-AT-0117</strain>
    </source>
</reference>
<evidence type="ECO:0000313" key="3">
    <source>
        <dbReference type="Proteomes" id="UP000770015"/>
    </source>
</evidence>
<protein>
    <submittedName>
        <fullName evidence="2">Uncharacterized protein</fullName>
    </submittedName>
</protein>
<evidence type="ECO:0000256" key="1">
    <source>
        <dbReference type="SAM" id="MobiDB-lite"/>
    </source>
</evidence>
<dbReference type="OrthoDB" id="10440799at2759"/>
<comment type="caution">
    <text evidence="2">The sequence shown here is derived from an EMBL/GenBank/DDBJ whole genome shotgun (WGS) entry which is preliminary data.</text>
</comment>
<name>A0A9P8VA60_9PEZI</name>
<feature type="region of interest" description="Disordered" evidence="1">
    <location>
        <begin position="1"/>
        <end position="34"/>
    </location>
</feature>
<dbReference type="AlphaFoldDB" id="A0A9P8VA60"/>
<accession>A0A9P8VA60</accession>
<proteinExistence type="predicted"/>